<evidence type="ECO:0000313" key="2">
    <source>
        <dbReference type="Proteomes" id="UP000094285"/>
    </source>
</evidence>
<protein>
    <submittedName>
        <fullName evidence="1">Uncharacterized protein</fullName>
    </submittedName>
</protein>
<dbReference type="Proteomes" id="UP000094285">
    <property type="component" value="Unassembled WGS sequence"/>
</dbReference>
<keyword evidence="2" id="KW-1185">Reference proteome</keyword>
<gene>
    <name evidence="1" type="ORF">CANTADRAFT_26296</name>
</gene>
<reference evidence="2" key="1">
    <citation type="submission" date="2016-05" db="EMBL/GenBank/DDBJ databases">
        <title>Comparative genomics of biotechnologically important yeasts.</title>
        <authorList>
            <consortium name="DOE Joint Genome Institute"/>
            <person name="Riley R."/>
            <person name="Haridas S."/>
            <person name="Wolfe K.H."/>
            <person name="Lopes M.R."/>
            <person name="Hittinger C.T."/>
            <person name="Goker M."/>
            <person name="Salamov A."/>
            <person name="Wisecaver J."/>
            <person name="Long T.M."/>
            <person name="Aerts A.L."/>
            <person name="Barry K."/>
            <person name="Choi C."/>
            <person name="Clum A."/>
            <person name="Coughlan A.Y."/>
            <person name="Deshpande S."/>
            <person name="Douglass A.P."/>
            <person name="Hanson S.J."/>
            <person name="Klenk H.-P."/>
            <person name="Labutti K."/>
            <person name="Lapidus A."/>
            <person name="Lindquist E."/>
            <person name="Lipzen A."/>
            <person name="Meier-Kolthoff J.P."/>
            <person name="Ohm R.A."/>
            <person name="Otillar R.P."/>
            <person name="Pangilinan J."/>
            <person name="Peng Y."/>
            <person name="Rokas A."/>
            <person name="Rosa C.A."/>
            <person name="Scheuner C."/>
            <person name="Sibirny A.A."/>
            <person name="Slot J.C."/>
            <person name="Stielow J.B."/>
            <person name="Sun H."/>
            <person name="Kurtzman C.P."/>
            <person name="Blackwell M."/>
            <person name="Grigoriev I.V."/>
            <person name="Jeffries T.W."/>
        </authorList>
    </citation>
    <scope>NUCLEOTIDE SEQUENCE [LARGE SCALE GENOMIC DNA]</scope>
    <source>
        <strain evidence="2">NRRL Y-17324</strain>
    </source>
</reference>
<evidence type="ECO:0000313" key="1">
    <source>
        <dbReference type="EMBL" id="ODV79341.1"/>
    </source>
</evidence>
<organism evidence="1 2">
    <name type="scientific">Suhomyces tanzawaensis NRRL Y-17324</name>
    <dbReference type="NCBI Taxonomy" id="984487"/>
    <lineage>
        <taxon>Eukaryota</taxon>
        <taxon>Fungi</taxon>
        <taxon>Dikarya</taxon>
        <taxon>Ascomycota</taxon>
        <taxon>Saccharomycotina</taxon>
        <taxon>Pichiomycetes</taxon>
        <taxon>Debaryomycetaceae</taxon>
        <taxon>Suhomyces</taxon>
    </lineage>
</organism>
<dbReference type="AlphaFoldDB" id="A0A1E4SIL1"/>
<dbReference type="EMBL" id="KV453912">
    <property type="protein sequence ID" value="ODV79341.1"/>
    <property type="molecule type" value="Genomic_DNA"/>
</dbReference>
<name>A0A1E4SIL1_9ASCO</name>
<accession>A0A1E4SIL1</accession>
<proteinExistence type="predicted"/>
<dbReference type="RefSeq" id="XP_020064463.1">
    <property type="nucleotide sequence ID" value="XM_020207727.1"/>
</dbReference>
<dbReference type="GeneID" id="30981864"/>
<sequence>MLKYLSSHRGCFQKSCLVSELGQFRGVSACFSLSAESSSSISLVPLLYWYSSCL</sequence>